<sequence length="141" mass="15954">MNDKQQLNNCLFFSSCKLSREAGRIADKEFKSTGLPPSHAFLVSIVNHEDGIHQKKLGELLHITPSTMTRFIEKLAEKELVKPVAEGKSVYIYATKKGRNLQKEIDLARERLCSIYAKALTEEERETLHNLLAKLLNSLSS</sequence>
<proteinExistence type="predicted"/>
<evidence type="ECO:0000256" key="3">
    <source>
        <dbReference type="ARBA" id="ARBA00023163"/>
    </source>
</evidence>
<dbReference type="RefSeq" id="WP_184094428.1">
    <property type="nucleotide sequence ID" value="NZ_AP023367.1"/>
</dbReference>
<dbReference type="InterPro" id="IPR036390">
    <property type="entry name" value="WH_DNA-bd_sf"/>
</dbReference>
<dbReference type="GO" id="GO:0003677">
    <property type="term" value="F:DNA binding"/>
    <property type="evidence" value="ECO:0007669"/>
    <property type="project" value="UniProtKB-KW"/>
</dbReference>
<dbReference type="Proteomes" id="UP000515561">
    <property type="component" value="Chromosome"/>
</dbReference>
<keyword evidence="2" id="KW-0238">DNA-binding</keyword>
<dbReference type="InterPro" id="IPR000835">
    <property type="entry name" value="HTH_MarR-typ"/>
</dbReference>
<evidence type="ECO:0000256" key="2">
    <source>
        <dbReference type="ARBA" id="ARBA00023125"/>
    </source>
</evidence>
<dbReference type="Gene3D" id="1.10.10.10">
    <property type="entry name" value="Winged helix-like DNA-binding domain superfamily/Winged helix DNA-binding domain"/>
    <property type="match status" value="1"/>
</dbReference>
<keyword evidence="1" id="KW-0805">Transcription regulation</keyword>
<dbReference type="SUPFAM" id="SSF46785">
    <property type="entry name" value="Winged helix' DNA-binding domain"/>
    <property type="match status" value="1"/>
</dbReference>
<dbReference type="SMART" id="SM00347">
    <property type="entry name" value="HTH_MARR"/>
    <property type="match status" value="1"/>
</dbReference>
<dbReference type="KEGG" id="acel:acsn021_16480"/>
<dbReference type="PROSITE" id="PS50995">
    <property type="entry name" value="HTH_MARR_2"/>
    <property type="match status" value="1"/>
</dbReference>
<protein>
    <submittedName>
        <fullName evidence="4">Uncharacterized protein</fullName>
    </submittedName>
</protein>
<dbReference type="EMBL" id="AP023367">
    <property type="protein sequence ID" value="BCJ94079.1"/>
    <property type="molecule type" value="Genomic_DNA"/>
</dbReference>
<gene>
    <name evidence="4" type="ORF">acsn021_16480</name>
</gene>
<reference evidence="4 5" key="1">
    <citation type="journal article" date="2016" name="Int. J. Syst. Evol. Microbiol.">
        <title>Descriptions of Anaerotaenia torta gen. nov., sp. nov. and Anaerocolumna cellulosilytica gen. nov., sp. nov. isolated from a methanogenic reactor of cattle waste.</title>
        <authorList>
            <person name="Uek A."/>
            <person name="Ohtaki Y."/>
            <person name="Kaku N."/>
            <person name="Ueki K."/>
        </authorList>
    </citation>
    <scope>NUCLEOTIDE SEQUENCE [LARGE SCALE GENOMIC DNA]</scope>
    <source>
        <strain evidence="4 5">SN021</strain>
    </source>
</reference>
<dbReference type="GO" id="GO:0003700">
    <property type="term" value="F:DNA-binding transcription factor activity"/>
    <property type="evidence" value="ECO:0007669"/>
    <property type="project" value="InterPro"/>
</dbReference>
<dbReference type="Pfam" id="PF01047">
    <property type="entry name" value="MarR"/>
    <property type="match status" value="1"/>
</dbReference>
<dbReference type="InterPro" id="IPR036388">
    <property type="entry name" value="WH-like_DNA-bd_sf"/>
</dbReference>
<evidence type="ECO:0000256" key="1">
    <source>
        <dbReference type="ARBA" id="ARBA00023015"/>
    </source>
</evidence>
<evidence type="ECO:0000313" key="4">
    <source>
        <dbReference type="EMBL" id="BCJ94079.1"/>
    </source>
</evidence>
<dbReference type="AlphaFoldDB" id="A0A6S6QYD3"/>
<dbReference type="PANTHER" id="PTHR42756:SF1">
    <property type="entry name" value="TRANSCRIPTIONAL REPRESSOR OF EMRAB OPERON"/>
    <property type="match status" value="1"/>
</dbReference>
<dbReference type="PROSITE" id="PS51257">
    <property type="entry name" value="PROKAR_LIPOPROTEIN"/>
    <property type="match status" value="1"/>
</dbReference>
<organism evidence="4 5">
    <name type="scientific">Anaerocolumna cellulosilytica</name>
    <dbReference type="NCBI Taxonomy" id="433286"/>
    <lineage>
        <taxon>Bacteria</taxon>
        <taxon>Bacillati</taxon>
        <taxon>Bacillota</taxon>
        <taxon>Clostridia</taxon>
        <taxon>Lachnospirales</taxon>
        <taxon>Lachnospiraceae</taxon>
        <taxon>Anaerocolumna</taxon>
    </lineage>
</organism>
<name>A0A6S6QYD3_9FIRM</name>
<dbReference type="PANTHER" id="PTHR42756">
    <property type="entry name" value="TRANSCRIPTIONAL REGULATOR, MARR"/>
    <property type="match status" value="1"/>
</dbReference>
<accession>A0A6S6QYD3</accession>
<keyword evidence="5" id="KW-1185">Reference proteome</keyword>
<keyword evidence="3" id="KW-0804">Transcription</keyword>
<evidence type="ECO:0000313" key="5">
    <source>
        <dbReference type="Proteomes" id="UP000515561"/>
    </source>
</evidence>